<dbReference type="GO" id="GO:0003676">
    <property type="term" value="F:nucleic acid binding"/>
    <property type="evidence" value="ECO:0007669"/>
    <property type="project" value="InterPro"/>
</dbReference>
<comment type="caution">
    <text evidence="2">The sequence shown here is derived from an EMBL/GenBank/DDBJ whole genome shotgun (WGS) entry which is preliminary data.</text>
</comment>
<gene>
    <name evidence="2" type="ORF">K7X08_019582</name>
</gene>
<dbReference type="Pfam" id="PF13456">
    <property type="entry name" value="RVT_3"/>
    <property type="match status" value="1"/>
</dbReference>
<keyword evidence="3" id="KW-1185">Reference proteome</keyword>
<dbReference type="InterPro" id="IPR002156">
    <property type="entry name" value="RNaseH_domain"/>
</dbReference>
<dbReference type="CDD" id="cd06222">
    <property type="entry name" value="RNase_H_like"/>
    <property type="match status" value="1"/>
</dbReference>
<dbReference type="PANTHER" id="PTHR47723">
    <property type="entry name" value="OS05G0353850 PROTEIN"/>
    <property type="match status" value="1"/>
</dbReference>
<feature type="domain" description="RNase H type-1" evidence="1">
    <location>
        <begin position="1"/>
        <end position="80"/>
    </location>
</feature>
<dbReference type="SUPFAM" id="SSF53098">
    <property type="entry name" value="Ribonuclease H-like"/>
    <property type="match status" value="1"/>
</dbReference>
<dbReference type="EMBL" id="JAJAGQ010000003">
    <property type="protein sequence ID" value="KAJ8567374.1"/>
    <property type="molecule type" value="Genomic_DNA"/>
</dbReference>
<evidence type="ECO:0000313" key="2">
    <source>
        <dbReference type="EMBL" id="KAJ8567374.1"/>
    </source>
</evidence>
<dbReference type="Gene3D" id="3.30.420.10">
    <property type="entry name" value="Ribonuclease H-like superfamily/Ribonuclease H"/>
    <property type="match status" value="1"/>
</dbReference>
<dbReference type="OrthoDB" id="1304767at2759"/>
<dbReference type="GO" id="GO:0004523">
    <property type="term" value="F:RNA-DNA hybrid ribonuclease activity"/>
    <property type="evidence" value="ECO:0007669"/>
    <property type="project" value="InterPro"/>
</dbReference>
<reference evidence="3" key="1">
    <citation type="journal article" date="2023" name="Proc. Natl. Acad. Sci. U.S.A.">
        <title>Genomic and structural basis for evolution of tropane alkaloid biosynthesis.</title>
        <authorList>
            <person name="Wanga Y.-J."/>
            <person name="Taina T."/>
            <person name="Yua J.-Y."/>
            <person name="Lia J."/>
            <person name="Xua B."/>
            <person name="Chenc J."/>
            <person name="D'Auriad J.C."/>
            <person name="Huanga J.-P."/>
            <person name="Huanga S.-X."/>
        </authorList>
    </citation>
    <scope>NUCLEOTIDE SEQUENCE [LARGE SCALE GENOMIC DNA]</scope>
    <source>
        <strain evidence="3">cv. KIB-2019</strain>
    </source>
</reference>
<dbReference type="InterPro" id="IPR044730">
    <property type="entry name" value="RNase_H-like_dom_plant"/>
</dbReference>
<evidence type="ECO:0000313" key="3">
    <source>
        <dbReference type="Proteomes" id="UP001152561"/>
    </source>
</evidence>
<dbReference type="InterPro" id="IPR036397">
    <property type="entry name" value="RNaseH_sf"/>
</dbReference>
<organism evidence="2 3">
    <name type="scientific">Anisodus acutangulus</name>
    <dbReference type="NCBI Taxonomy" id="402998"/>
    <lineage>
        <taxon>Eukaryota</taxon>
        <taxon>Viridiplantae</taxon>
        <taxon>Streptophyta</taxon>
        <taxon>Embryophyta</taxon>
        <taxon>Tracheophyta</taxon>
        <taxon>Spermatophyta</taxon>
        <taxon>Magnoliopsida</taxon>
        <taxon>eudicotyledons</taxon>
        <taxon>Gunneridae</taxon>
        <taxon>Pentapetalae</taxon>
        <taxon>asterids</taxon>
        <taxon>lamiids</taxon>
        <taxon>Solanales</taxon>
        <taxon>Solanaceae</taxon>
        <taxon>Solanoideae</taxon>
        <taxon>Hyoscyameae</taxon>
        <taxon>Anisodus</taxon>
    </lineage>
</organism>
<dbReference type="AlphaFoldDB" id="A0A9Q1RQ58"/>
<dbReference type="InterPro" id="IPR012337">
    <property type="entry name" value="RNaseH-like_sf"/>
</dbReference>
<evidence type="ECO:0000259" key="1">
    <source>
        <dbReference type="Pfam" id="PF13456"/>
    </source>
</evidence>
<proteinExistence type="predicted"/>
<sequence>MAEARALLTDLNLCLRMGLYKVIVESDSQLIINMITHKMKAPWQLSYIIDQITRLSSNAEFVFVHIYREGGNMVADNLANIGEHLKNPIDYDQIESLPASVKSLIRMDLQGTTNFKIKSSKNHYFNDANS</sequence>
<dbReference type="PANTHER" id="PTHR47723:SF19">
    <property type="entry name" value="POLYNUCLEOTIDYL TRANSFERASE, RIBONUCLEASE H-LIKE SUPERFAMILY PROTEIN"/>
    <property type="match status" value="1"/>
</dbReference>
<protein>
    <recommendedName>
        <fullName evidence="1">RNase H type-1 domain-containing protein</fullName>
    </recommendedName>
</protein>
<name>A0A9Q1RQ58_9SOLA</name>
<dbReference type="Proteomes" id="UP001152561">
    <property type="component" value="Unassembled WGS sequence"/>
</dbReference>
<dbReference type="InterPro" id="IPR053151">
    <property type="entry name" value="RNase_H-like"/>
</dbReference>
<accession>A0A9Q1RQ58</accession>